<keyword evidence="12" id="KW-1185">Reference proteome</keyword>
<sequence>MATILAGQMLKKGFMMFGVIVASALMCSSFASDLQKQAKDLGLAPLPKNQKEVDAILQQNGIKSSPFSKAKAELGKKLYFEPRLSKSGLISCNTCHNLGTAGIDGVEAAIGHKWSSNPHHLNSPTVYNSVLNATQFWDGRAKDLKEQAKGPIQDNAEMALPQKLAVQKIASIDEYVNEFKKIYADGVTFDNIADAIANFERTLLTPSRFDEFLRGKSSALNAQEKEGLKLFMDLGCASCHNGVNLGGSMQAFEVVEKYKHRLVGDFRGDKDGLVKAPTLRNVEQTAPYFHNGAIWSLQEAIKEMGKIQLGVSIDDKQAKDIEAFLRTLTGKKPVIIYPQLPDSTPKTPKPQV</sequence>
<dbReference type="Proteomes" id="UP000018731">
    <property type="component" value="Unassembled WGS sequence"/>
</dbReference>
<dbReference type="AlphaFoldDB" id="V8CD15"/>
<dbReference type="InterPro" id="IPR026259">
    <property type="entry name" value="MauG/Cytc_peroxidase"/>
</dbReference>
<feature type="binding site" description="axial binding residue" evidence="9">
    <location>
        <position position="304"/>
    </location>
    <ligand>
        <name>heme c</name>
        <dbReference type="ChEBI" id="CHEBI:61717"/>
        <label>2</label>
    </ligand>
    <ligandPart>
        <name>Fe</name>
        <dbReference type="ChEBI" id="CHEBI:18248"/>
    </ligandPart>
</feature>
<feature type="domain" description="Cytochrome c" evidence="10">
    <location>
        <begin position="70"/>
        <end position="180"/>
    </location>
</feature>
<keyword evidence="4" id="KW-0732">Signal</keyword>
<dbReference type="GO" id="GO:0009055">
    <property type="term" value="F:electron transfer activity"/>
    <property type="evidence" value="ECO:0007669"/>
    <property type="project" value="InterPro"/>
</dbReference>
<keyword evidence="7 9" id="KW-0408">Iron</keyword>
<comment type="subcellular location">
    <subcellularLocation>
        <location evidence="1">Periplasm</location>
    </subcellularLocation>
</comment>
<feature type="binding site" description="covalent" evidence="8">
    <location>
        <position position="92"/>
    </location>
    <ligand>
        <name>heme c</name>
        <dbReference type="ChEBI" id="CHEBI:61717"/>
        <label>1</label>
    </ligand>
</feature>
<evidence type="ECO:0000256" key="5">
    <source>
        <dbReference type="ARBA" id="ARBA00022764"/>
    </source>
</evidence>
<dbReference type="Gene3D" id="1.10.760.10">
    <property type="entry name" value="Cytochrome c-like domain"/>
    <property type="match status" value="2"/>
</dbReference>
<feature type="binding site" description="axial binding residue" evidence="9">
    <location>
        <position position="240"/>
    </location>
    <ligand>
        <name>heme c</name>
        <dbReference type="ChEBI" id="CHEBI:61717"/>
        <label>2</label>
    </ligand>
    <ligandPart>
        <name>Fe</name>
        <dbReference type="ChEBI" id="CHEBI:18248"/>
    </ligandPart>
</feature>
<name>V8CD15_9HELI</name>
<evidence type="ECO:0000256" key="8">
    <source>
        <dbReference type="PIRSR" id="PIRSR000294-1"/>
    </source>
</evidence>
<evidence type="ECO:0000256" key="1">
    <source>
        <dbReference type="ARBA" id="ARBA00004418"/>
    </source>
</evidence>
<dbReference type="GO" id="GO:0004130">
    <property type="term" value="F:cytochrome-c peroxidase activity"/>
    <property type="evidence" value="ECO:0007669"/>
    <property type="project" value="TreeGrafter"/>
</dbReference>
<dbReference type="InterPro" id="IPR051395">
    <property type="entry name" value="Cytochrome_c_Peroxidase/MauG"/>
</dbReference>
<keyword evidence="6" id="KW-0560">Oxidoreductase</keyword>
<dbReference type="InterPro" id="IPR004852">
    <property type="entry name" value="Di-haem_cyt_c_peroxidsae"/>
</dbReference>
<evidence type="ECO:0000256" key="6">
    <source>
        <dbReference type="ARBA" id="ARBA00023002"/>
    </source>
</evidence>
<dbReference type="InterPro" id="IPR036909">
    <property type="entry name" value="Cyt_c-like_dom_sf"/>
</dbReference>
<organism evidence="11 12">
    <name type="scientific">Helicobacter macacae MIT 99-5501</name>
    <dbReference type="NCBI Taxonomy" id="1357400"/>
    <lineage>
        <taxon>Bacteria</taxon>
        <taxon>Pseudomonadati</taxon>
        <taxon>Campylobacterota</taxon>
        <taxon>Epsilonproteobacteria</taxon>
        <taxon>Campylobacterales</taxon>
        <taxon>Helicobacteraceae</taxon>
        <taxon>Helicobacter</taxon>
    </lineage>
</organism>
<dbReference type="GO" id="GO:0020037">
    <property type="term" value="F:heme binding"/>
    <property type="evidence" value="ECO:0007669"/>
    <property type="project" value="InterPro"/>
</dbReference>
<evidence type="ECO:0000256" key="7">
    <source>
        <dbReference type="ARBA" id="ARBA00023004"/>
    </source>
</evidence>
<keyword evidence="3 9" id="KW-0479">Metal-binding</keyword>
<feature type="binding site" description="covalent" evidence="8">
    <location>
        <position position="95"/>
    </location>
    <ligand>
        <name>heme c</name>
        <dbReference type="ChEBI" id="CHEBI:61717"/>
        <label>1</label>
    </ligand>
</feature>
<feature type="binding site" description="axial binding residue" evidence="9">
    <location>
        <position position="112"/>
    </location>
    <ligand>
        <name>heme c</name>
        <dbReference type="ChEBI" id="CHEBI:61717"/>
        <label>1</label>
    </ligand>
    <ligandPart>
        <name>Fe</name>
        <dbReference type="ChEBI" id="CHEBI:18248"/>
    </ligandPart>
</feature>
<gene>
    <name evidence="11" type="ORF">HMPREF2086_00307</name>
</gene>
<dbReference type="PIRSF" id="PIRSF000294">
    <property type="entry name" value="Cytochrome-c_peroxidase"/>
    <property type="match status" value="1"/>
</dbReference>
<evidence type="ECO:0000259" key="10">
    <source>
        <dbReference type="PROSITE" id="PS51007"/>
    </source>
</evidence>
<dbReference type="GO" id="GO:0042597">
    <property type="term" value="C:periplasmic space"/>
    <property type="evidence" value="ECO:0007669"/>
    <property type="project" value="UniProtKB-SubCell"/>
</dbReference>
<proteinExistence type="predicted"/>
<evidence type="ECO:0000313" key="11">
    <source>
        <dbReference type="EMBL" id="ETD24972.1"/>
    </source>
</evidence>
<evidence type="ECO:0000256" key="9">
    <source>
        <dbReference type="PIRSR" id="PIRSR000294-2"/>
    </source>
</evidence>
<dbReference type="EMBL" id="AZJI01000001">
    <property type="protein sequence ID" value="ETD24972.1"/>
    <property type="molecule type" value="Genomic_DNA"/>
</dbReference>
<feature type="binding site" description="covalent" evidence="8">
    <location>
        <position position="239"/>
    </location>
    <ligand>
        <name>heme c</name>
        <dbReference type="ChEBI" id="CHEBI:61717"/>
        <label>2</label>
    </ligand>
</feature>
<reference evidence="11 12" key="1">
    <citation type="journal article" date="2014" name="Genome Announc.">
        <title>Draft genome sequences of six enterohepatic helicobacter species isolated from humans and one from rhesus macaques.</title>
        <authorList>
            <person name="Shen Z."/>
            <person name="Sheh A."/>
            <person name="Young S.K."/>
            <person name="Abouelliel A."/>
            <person name="Ward D.V."/>
            <person name="Earl A.M."/>
            <person name="Fox J.G."/>
        </authorList>
    </citation>
    <scope>NUCLEOTIDE SEQUENCE [LARGE SCALE GENOMIC DNA]</scope>
    <source>
        <strain evidence="11 12">MIT 99-5501</strain>
    </source>
</reference>
<evidence type="ECO:0000256" key="3">
    <source>
        <dbReference type="ARBA" id="ARBA00022723"/>
    </source>
</evidence>
<comment type="cofactor">
    <cofactor evidence="8">
        <name>heme</name>
        <dbReference type="ChEBI" id="CHEBI:30413"/>
    </cofactor>
    <text evidence="8">Binds 2 heme groups.</text>
</comment>
<protein>
    <recommendedName>
        <fullName evidence="10">Cytochrome c domain-containing protein</fullName>
    </recommendedName>
</protein>
<dbReference type="PANTHER" id="PTHR30600">
    <property type="entry name" value="CYTOCHROME C PEROXIDASE-RELATED"/>
    <property type="match status" value="1"/>
</dbReference>
<feature type="binding site" description="covalent" evidence="8">
    <location>
        <position position="236"/>
    </location>
    <ligand>
        <name>heme c</name>
        <dbReference type="ChEBI" id="CHEBI:61717"/>
        <label>2</label>
    </ligand>
</feature>
<dbReference type="Pfam" id="PF03150">
    <property type="entry name" value="CCP_MauG"/>
    <property type="match status" value="1"/>
</dbReference>
<dbReference type="GO" id="GO:0046872">
    <property type="term" value="F:metal ion binding"/>
    <property type="evidence" value="ECO:0007669"/>
    <property type="project" value="UniProtKB-KW"/>
</dbReference>
<dbReference type="InterPro" id="IPR009056">
    <property type="entry name" value="Cyt_c-like_dom"/>
</dbReference>
<dbReference type="eggNOG" id="COG1858">
    <property type="taxonomic scope" value="Bacteria"/>
</dbReference>
<feature type="domain" description="Cytochrome c" evidence="10">
    <location>
        <begin position="222"/>
        <end position="329"/>
    </location>
</feature>
<dbReference type="Pfam" id="PF00034">
    <property type="entry name" value="Cytochrom_C"/>
    <property type="match status" value="1"/>
</dbReference>
<comment type="caution">
    <text evidence="11">The sequence shown here is derived from an EMBL/GenBank/DDBJ whole genome shotgun (WGS) entry which is preliminary data.</text>
</comment>
<evidence type="ECO:0000256" key="4">
    <source>
        <dbReference type="ARBA" id="ARBA00022729"/>
    </source>
</evidence>
<keyword evidence="5" id="KW-0574">Periplasm</keyword>
<dbReference type="PROSITE" id="PS51007">
    <property type="entry name" value="CYTC"/>
    <property type="match status" value="2"/>
</dbReference>
<evidence type="ECO:0000256" key="2">
    <source>
        <dbReference type="ARBA" id="ARBA00022617"/>
    </source>
</evidence>
<comment type="PTM">
    <text evidence="8">Binds 2 heme groups per subunit.</text>
</comment>
<dbReference type="HOGENOM" id="CLU_034652_1_0_7"/>
<dbReference type="PANTHER" id="PTHR30600:SF7">
    <property type="entry name" value="CYTOCHROME C PEROXIDASE-RELATED"/>
    <property type="match status" value="1"/>
</dbReference>
<keyword evidence="2 8" id="KW-0349">Heme</keyword>
<dbReference type="SUPFAM" id="SSF46626">
    <property type="entry name" value="Cytochrome c"/>
    <property type="match status" value="2"/>
</dbReference>
<feature type="binding site" description="axial binding residue" evidence="9">
    <location>
        <position position="96"/>
    </location>
    <ligand>
        <name>heme c</name>
        <dbReference type="ChEBI" id="CHEBI:61717"/>
        <label>1</label>
    </ligand>
    <ligandPart>
        <name>Fe</name>
        <dbReference type="ChEBI" id="CHEBI:18248"/>
    </ligandPart>
</feature>
<evidence type="ECO:0000313" key="12">
    <source>
        <dbReference type="Proteomes" id="UP000018731"/>
    </source>
</evidence>
<accession>V8CD15</accession>
<dbReference type="PATRIC" id="fig|1357400.3.peg.423"/>